<organism evidence="8 9">
    <name type="scientific">Mugilogobius chulae</name>
    <name type="common">yellowstripe goby</name>
    <dbReference type="NCBI Taxonomy" id="88201"/>
    <lineage>
        <taxon>Eukaryota</taxon>
        <taxon>Metazoa</taxon>
        <taxon>Chordata</taxon>
        <taxon>Craniata</taxon>
        <taxon>Vertebrata</taxon>
        <taxon>Euteleostomi</taxon>
        <taxon>Actinopterygii</taxon>
        <taxon>Neopterygii</taxon>
        <taxon>Teleostei</taxon>
        <taxon>Neoteleostei</taxon>
        <taxon>Acanthomorphata</taxon>
        <taxon>Gobiaria</taxon>
        <taxon>Gobiiformes</taxon>
        <taxon>Gobioidei</taxon>
        <taxon>Gobiidae</taxon>
        <taxon>Gobionellinae</taxon>
        <taxon>Mugilogobius</taxon>
    </lineage>
</organism>
<dbReference type="SUPFAM" id="SSF64484">
    <property type="entry name" value="beta and beta-prime subunits of DNA dependent RNA-polymerase"/>
    <property type="match status" value="1"/>
</dbReference>
<evidence type="ECO:0000256" key="6">
    <source>
        <dbReference type="ARBA" id="ARBA00023163"/>
    </source>
</evidence>
<dbReference type="Gene3D" id="3.90.1100.10">
    <property type="match status" value="1"/>
</dbReference>
<keyword evidence="4" id="KW-0808">Transferase</keyword>
<keyword evidence="9" id="KW-1185">Reference proteome</keyword>
<evidence type="ECO:0000256" key="5">
    <source>
        <dbReference type="ARBA" id="ARBA00022695"/>
    </source>
</evidence>
<dbReference type="EC" id="2.7.7.6" evidence="2"/>
<evidence type="ECO:0000313" key="8">
    <source>
        <dbReference type="EMBL" id="KAK7901491.1"/>
    </source>
</evidence>
<protein>
    <recommendedName>
        <fullName evidence="2">DNA-directed RNA polymerase</fullName>
        <ecNumber evidence="2">2.7.7.6</ecNumber>
    </recommendedName>
</protein>
<evidence type="ECO:0000256" key="3">
    <source>
        <dbReference type="ARBA" id="ARBA00022478"/>
    </source>
</evidence>
<accession>A0AAW0NIM5</accession>
<dbReference type="GO" id="GO:0003677">
    <property type="term" value="F:DNA binding"/>
    <property type="evidence" value="ECO:0007669"/>
    <property type="project" value="InterPro"/>
</dbReference>
<keyword evidence="5" id="KW-0548">Nucleotidyltransferase</keyword>
<dbReference type="Pfam" id="PF04563">
    <property type="entry name" value="RNA_pol_Rpb2_1"/>
    <property type="match status" value="1"/>
</dbReference>
<dbReference type="InterPro" id="IPR015712">
    <property type="entry name" value="DNA-dir_RNA_pol_su2"/>
</dbReference>
<evidence type="ECO:0000256" key="1">
    <source>
        <dbReference type="ARBA" id="ARBA00006835"/>
    </source>
</evidence>
<comment type="caution">
    <text evidence="8">The sequence shown here is derived from an EMBL/GenBank/DDBJ whole genome shotgun (WGS) entry which is preliminary data.</text>
</comment>
<dbReference type="AlphaFoldDB" id="A0AAW0NIM5"/>
<dbReference type="PANTHER" id="PTHR20856">
    <property type="entry name" value="DNA-DIRECTED RNA POLYMERASE I SUBUNIT 2"/>
    <property type="match status" value="1"/>
</dbReference>
<proteinExistence type="inferred from homology"/>
<keyword evidence="6" id="KW-0804">Transcription</keyword>
<gene>
    <name evidence="8" type="ORF">WMY93_018260</name>
</gene>
<dbReference type="GO" id="GO:0006351">
    <property type="term" value="P:DNA-templated transcription"/>
    <property type="evidence" value="ECO:0007669"/>
    <property type="project" value="InterPro"/>
</dbReference>
<evidence type="ECO:0000256" key="4">
    <source>
        <dbReference type="ARBA" id="ARBA00022679"/>
    </source>
</evidence>
<evidence type="ECO:0000259" key="7">
    <source>
        <dbReference type="Pfam" id="PF04563"/>
    </source>
</evidence>
<dbReference type="InterPro" id="IPR037034">
    <property type="entry name" value="RNA_pol_Rpb2_2_sf"/>
</dbReference>
<dbReference type="Gene3D" id="3.90.1110.10">
    <property type="entry name" value="RNA polymerase Rpb2, domain 2"/>
    <property type="match status" value="1"/>
</dbReference>
<dbReference type="EMBL" id="JBBPFD010000013">
    <property type="protein sequence ID" value="KAK7901491.1"/>
    <property type="molecule type" value="Genomic_DNA"/>
</dbReference>
<dbReference type="InterPro" id="IPR007644">
    <property type="entry name" value="RNA_pol_bsu_protrusion"/>
</dbReference>
<dbReference type="GO" id="GO:0000428">
    <property type="term" value="C:DNA-directed RNA polymerase complex"/>
    <property type="evidence" value="ECO:0007669"/>
    <property type="project" value="UniProtKB-KW"/>
</dbReference>
<dbReference type="Proteomes" id="UP001460270">
    <property type="component" value="Unassembled WGS sequence"/>
</dbReference>
<comment type="similarity">
    <text evidence="1">Belongs to the RNA polymerase beta chain family.</text>
</comment>
<evidence type="ECO:0000256" key="2">
    <source>
        <dbReference type="ARBA" id="ARBA00012418"/>
    </source>
</evidence>
<dbReference type="GO" id="GO:0003899">
    <property type="term" value="F:DNA-directed RNA polymerase activity"/>
    <property type="evidence" value="ECO:0007669"/>
    <property type="project" value="UniProtKB-EC"/>
</dbReference>
<name>A0AAW0NIM5_9GOBI</name>
<evidence type="ECO:0000313" key="9">
    <source>
        <dbReference type="Proteomes" id="UP001460270"/>
    </source>
</evidence>
<reference evidence="9" key="1">
    <citation type="submission" date="2024-04" db="EMBL/GenBank/DDBJ databases">
        <title>Salinicola lusitanus LLJ914,a marine bacterium isolated from the Okinawa Trough.</title>
        <authorList>
            <person name="Li J."/>
        </authorList>
    </citation>
    <scope>NUCLEOTIDE SEQUENCE [LARGE SCALE GENOMIC DNA]</scope>
</reference>
<sequence>MDFSAQWTDLPTAPSLKNLTDGKFGTLKEKQHPAIQDLTRAHIESFDQAVTDGLSRVVQSIPPLEFTFRNDRISLAFAEAAIFPPSVAKGSVCKEMRVFPAECRGRRCSYRGRLVEMGGYFVVNGIEKVIRMLIMPRRNYPIAMSRPKWKSRGQGYTQYGISMRCVREEHTAVNMNLHYLENGTVMLNFIYQKELFFLPIGFALKALVNFSDYQIFQELVKGHEESSFYKSCVSEMLRIVSDEGCPTQSKVLDYLGERSG</sequence>
<feature type="domain" description="RNA polymerase beta subunit protrusion" evidence="7">
    <location>
        <begin position="38"/>
        <end position="114"/>
    </location>
</feature>
<dbReference type="GO" id="GO:0032549">
    <property type="term" value="F:ribonucleoside binding"/>
    <property type="evidence" value="ECO:0007669"/>
    <property type="project" value="InterPro"/>
</dbReference>
<keyword evidence="3" id="KW-0240">DNA-directed RNA polymerase</keyword>